<dbReference type="Proteomes" id="UP000247832">
    <property type="component" value="Unassembled WGS sequence"/>
</dbReference>
<keyword evidence="2" id="KW-1185">Reference proteome</keyword>
<reference evidence="1 2" key="1">
    <citation type="submission" date="2018-05" db="EMBL/GenBank/DDBJ databases">
        <title>Genetic diversity of glacier-inhabiting Cryobacterium bacteria in China and description of Cryobacterium mengkeensis sp. nov. and Arthrobacter glacialis sp. nov.</title>
        <authorList>
            <person name="Liu Q."/>
            <person name="Xin Y.-H."/>
        </authorList>
    </citation>
    <scope>NUCLEOTIDE SEQUENCE [LARGE SCALE GENOMIC DNA]</scope>
    <source>
        <strain evidence="1 2">LI2</strain>
    </source>
</reference>
<protein>
    <submittedName>
        <fullName evidence="1">Uncharacterized protein</fullName>
    </submittedName>
</protein>
<name>A0A2V5L1G4_9MICC</name>
<evidence type="ECO:0000313" key="2">
    <source>
        <dbReference type="Proteomes" id="UP000247832"/>
    </source>
</evidence>
<accession>A0A2V5L1G4</accession>
<evidence type="ECO:0000313" key="1">
    <source>
        <dbReference type="EMBL" id="PYI65121.1"/>
    </source>
</evidence>
<proteinExistence type="predicted"/>
<dbReference type="AlphaFoldDB" id="A0A2V5L1G4"/>
<organism evidence="1 2">
    <name type="scientific">Arthrobacter livingstonensis</name>
    <dbReference type="NCBI Taxonomy" id="670078"/>
    <lineage>
        <taxon>Bacteria</taxon>
        <taxon>Bacillati</taxon>
        <taxon>Actinomycetota</taxon>
        <taxon>Actinomycetes</taxon>
        <taxon>Micrococcales</taxon>
        <taxon>Micrococcaceae</taxon>
        <taxon>Arthrobacter</taxon>
    </lineage>
</organism>
<sequence length="70" mass="7523">MADTIGIIAKLDRKLECYLAVQSASPSEESSKLINDSAVVWIRQTLEDLAATIEGIEAAFTASRAEALEP</sequence>
<gene>
    <name evidence="1" type="ORF">CVV68_19545</name>
</gene>
<comment type="caution">
    <text evidence="1">The sequence shown here is derived from an EMBL/GenBank/DDBJ whole genome shotgun (WGS) entry which is preliminary data.</text>
</comment>
<dbReference type="EMBL" id="QJVD01000030">
    <property type="protein sequence ID" value="PYI65121.1"/>
    <property type="molecule type" value="Genomic_DNA"/>
</dbReference>